<accession>A0ABD6AEM2</accession>
<gene>
    <name evidence="2" type="ORF">ACFQPE_19820</name>
</gene>
<dbReference type="AlphaFoldDB" id="A0ABD6AEM2"/>
<dbReference type="Pfam" id="PF18545">
    <property type="entry name" value="HalOD1"/>
    <property type="match status" value="1"/>
</dbReference>
<evidence type="ECO:0000313" key="3">
    <source>
        <dbReference type="Proteomes" id="UP001596547"/>
    </source>
</evidence>
<evidence type="ECO:0000259" key="1">
    <source>
        <dbReference type="Pfam" id="PF18545"/>
    </source>
</evidence>
<protein>
    <submittedName>
        <fullName evidence="2">HalOD1 output domain-containing protein</fullName>
    </submittedName>
</protein>
<reference evidence="2 3" key="1">
    <citation type="journal article" date="2019" name="Int. J. Syst. Evol. Microbiol.">
        <title>The Global Catalogue of Microorganisms (GCM) 10K type strain sequencing project: providing services to taxonomists for standard genome sequencing and annotation.</title>
        <authorList>
            <consortium name="The Broad Institute Genomics Platform"/>
            <consortium name="The Broad Institute Genome Sequencing Center for Infectious Disease"/>
            <person name="Wu L."/>
            <person name="Ma J."/>
        </authorList>
    </citation>
    <scope>NUCLEOTIDE SEQUENCE [LARGE SCALE GENOMIC DNA]</scope>
    <source>
        <strain evidence="2 3">PSR21</strain>
    </source>
</reference>
<dbReference type="RefSeq" id="WP_276306141.1">
    <property type="nucleotide sequence ID" value="NZ_CP119993.1"/>
</dbReference>
<keyword evidence="3" id="KW-1185">Reference proteome</keyword>
<organism evidence="2 3">
    <name type="scientific">Halomarina halobia</name>
    <dbReference type="NCBI Taxonomy" id="3033386"/>
    <lineage>
        <taxon>Archaea</taxon>
        <taxon>Methanobacteriati</taxon>
        <taxon>Methanobacteriota</taxon>
        <taxon>Stenosarchaea group</taxon>
        <taxon>Halobacteria</taxon>
        <taxon>Halobacteriales</taxon>
        <taxon>Natronomonadaceae</taxon>
        <taxon>Halomarina</taxon>
    </lineage>
</organism>
<sequence length="94" mass="10106">MPVSEQAAEEPHLYCSAPEEALSTAIVEALSTVTGTPVSERPPLYAIIEPDALDAFIASLEHGLVSFTYANCRVTVEEQGIVFVESIEADKDQP</sequence>
<dbReference type="EMBL" id="JBHTBF010000003">
    <property type="protein sequence ID" value="MFC7319023.1"/>
    <property type="molecule type" value="Genomic_DNA"/>
</dbReference>
<proteinExistence type="predicted"/>
<dbReference type="InterPro" id="IPR040624">
    <property type="entry name" value="HalOD1"/>
</dbReference>
<name>A0ABD6AEM2_9EURY</name>
<evidence type="ECO:0000313" key="2">
    <source>
        <dbReference type="EMBL" id="MFC7319023.1"/>
    </source>
</evidence>
<feature type="domain" description="Halobacterial output" evidence="1">
    <location>
        <begin position="19"/>
        <end position="85"/>
    </location>
</feature>
<dbReference type="GeneID" id="79317788"/>
<dbReference type="Proteomes" id="UP001596547">
    <property type="component" value="Unassembled WGS sequence"/>
</dbReference>
<comment type="caution">
    <text evidence="2">The sequence shown here is derived from an EMBL/GenBank/DDBJ whole genome shotgun (WGS) entry which is preliminary data.</text>
</comment>